<name>A0A370HA13_9HYPH</name>
<dbReference type="Gene3D" id="3.30.2400.10">
    <property type="entry name" value="Major capsid protein gp5"/>
    <property type="match status" value="1"/>
</dbReference>
<dbReference type="RefSeq" id="WP_245571869.1">
    <property type="nucleotide sequence ID" value="NZ_QQBB01000019.1"/>
</dbReference>
<evidence type="ECO:0000256" key="2">
    <source>
        <dbReference type="SAM" id="MobiDB-lite"/>
    </source>
</evidence>
<evidence type="ECO:0000256" key="1">
    <source>
        <dbReference type="ARBA" id="ARBA00004328"/>
    </source>
</evidence>
<evidence type="ECO:0000313" key="4">
    <source>
        <dbReference type="EMBL" id="RDI51225.1"/>
    </source>
</evidence>
<evidence type="ECO:0000313" key="5">
    <source>
        <dbReference type="Proteomes" id="UP000254925"/>
    </source>
</evidence>
<feature type="domain" description="Phage capsid-like C-terminal" evidence="3">
    <location>
        <begin position="110"/>
        <end position="383"/>
    </location>
</feature>
<reference evidence="4 5" key="1">
    <citation type="submission" date="2018-07" db="EMBL/GenBank/DDBJ databases">
        <title>Genomic Encyclopedia of Type Strains, Phase IV (KMG-IV): sequencing the most valuable type-strain genomes for metagenomic binning, comparative biology and taxonomic classification.</title>
        <authorList>
            <person name="Goeker M."/>
        </authorList>
    </citation>
    <scope>NUCLEOTIDE SEQUENCE [LARGE SCALE GENOMIC DNA]</scope>
    <source>
        <strain evidence="4 5">DSM 14364</strain>
    </source>
</reference>
<gene>
    <name evidence="4" type="ORF">DES45_1198</name>
</gene>
<dbReference type="Pfam" id="PF05065">
    <property type="entry name" value="Phage_capsid"/>
    <property type="match status" value="1"/>
</dbReference>
<dbReference type="AlphaFoldDB" id="A0A370HA13"/>
<evidence type="ECO:0000259" key="3">
    <source>
        <dbReference type="Pfam" id="PF05065"/>
    </source>
</evidence>
<comment type="caution">
    <text evidence="4">The sequence shown here is derived from an EMBL/GenBank/DDBJ whole genome shotgun (WGS) entry which is preliminary data.</text>
</comment>
<dbReference type="InterPro" id="IPR024455">
    <property type="entry name" value="Phage_capsid"/>
</dbReference>
<dbReference type="Proteomes" id="UP000254925">
    <property type="component" value="Unassembled WGS sequence"/>
</dbReference>
<sequence length="387" mass="42510">MKHFSTRALETKSAALEIKEEGGPDDVPAAIAALQATFEEKMAGLQNEVKAAKDRADELETKLNRPGTGSTKTDDDQERKAFESFLRRGIERMPADEVKTLTVANDPSAGYLAPETIGAELFKDMVEFSPIRNYARVVQITGPEIRYPRRVSGTTAYWVDEIEDRTASEPVFDQMSLTPWELATFTEVSNQLLEDNAYNLEEELRLDYAESFGKKEGAAFVAGTGTKQPRGILTATGIPEIITGKADGFAATDPADAIVKAYYALPSAYAQRGAWLMNRNTMGIMSQWKDGQGRYLLMNPVTEGTPSTLLGRPVIEAVDMPDVAAGAFPIVFGDWSGYRIVDRIGLSVLRDPYTRARNGITTFHARKRVGGDVTHPDRFVKVKVAAS</sequence>
<dbReference type="SUPFAM" id="SSF56563">
    <property type="entry name" value="Major capsid protein gp5"/>
    <property type="match status" value="1"/>
</dbReference>
<keyword evidence="5" id="KW-1185">Reference proteome</keyword>
<comment type="subcellular location">
    <subcellularLocation>
        <location evidence="1">Virion</location>
    </subcellularLocation>
</comment>
<dbReference type="InterPro" id="IPR054612">
    <property type="entry name" value="Phage_capsid-like_C"/>
</dbReference>
<dbReference type="NCBIfam" id="TIGR01554">
    <property type="entry name" value="major_cap_HK97"/>
    <property type="match status" value="1"/>
</dbReference>
<dbReference type="EMBL" id="QQBB01000019">
    <property type="protein sequence ID" value="RDI51225.1"/>
    <property type="molecule type" value="Genomic_DNA"/>
</dbReference>
<organism evidence="4 5">
    <name type="scientific">Microvirga subterranea</name>
    <dbReference type="NCBI Taxonomy" id="186651"/>
    <lineage>
        <taxon>Bacteria</taxon>
        <taxon>Pseudomonadati</taxon>
        <taxon>Pseudomonadota</taxon>
        <taxon>Alphaproteobacteria</taxon>
        <taxon>Hyphomicrobiales</taxon>
        <taxon>Methylobacteriaceae</taxon>
        <taxon>Microvirga</taxon>
    </lineage>
</organism>
<dbReference type="Gene3D" id="3.30.2320.10">
    <property type="entry name" value="hypothetical protein PF0899 domain"/>
    <property type="match status" value="1"/>
</dbReference>
<feature type="region of interest" description="Disordered" evidence="2">
    <location>
        <begin position="56"/>
        <end position="77"/>
    </location>
</feature>
<accession>A0A370HA13</accession>
<protein>
    <submittedName>
        <fullName evidence="4">HK97 family phage major capsid protein</fullName>
    </submittedName>
</protein>
<proteinExistence type="predicted"/>